<keyword evidence="4" id="KW-1185">Reference proteome</keyword>
<dbReference type="AlphaFoldDB" id="A0A232M136"/>
<protein>
    <recommendedName>
        <fullName evidence="2">DUF7924 domain-containing protein</fullName>
    </recommendedName>
</protein>
<feature type="compositionally biased region" description="Basic and acidic residues" evidence="1">
    <location>
        <begin position="221"/>
        <end position="230"/>
    </location>
</feature>
<dbReference type="PANTHER" id="PTHR42470:SF2">
    <property type="match status" value="1"/>
</dbReference>
<dbReference type="OrthoDB" id="5400850at2759"/>
<evidence type="ECO:0000256" key="1">
    <source>
        <dbReference type="SAM" id="MobiDB-lite"/>
    </source>
</evidence>
<feature type="region of interest" description="Disordered" evidence="1">
    <location>
        <begin position="527"/>
        <end position="589"/>
    </location>
</feature>
<comment type="caution">
    <text evidence="3">The sequence shown here is derived from an EMBL/GenBank/DDBJ whole genome shotgun (WGS) entry which is preliminary data.</text>
</comment>
<name>A0A232M136_9EURO</name>
<proteinExistence type="predicted"/>
<feature type="region of interest" description="Disordered" evidence="1">
    <location>
        <begin position="199"/>
        <end position="230"/>
    </location>
</feature>
<evidence type="ECO:0000259" key="2">
    <source>
        <dbReference type="Pfam" id="PF25545"/>
    </source>
</evidence>
<sequence>MASRREPGVQRRPRSSTKRGKSALTEKRPQGIKKKEPSQIRRSARLKDISRFQSNENRKAEQEYISSTADKVSQDRIVAQRLQTFKPSKLHPKRKRGQEAGYFSPQPEDGPPSKRPRTSPLSRATKEPQTVENGACRNNAYSLKTWLLTESWPREYFERDSQAGEHFFEHYSWPEEQMEQSSPMAVQYVEINGIKYPRPIRKAPTSLRRKQSDTSLTGSSDQKKRDSKSAAYRDTRYTTLLAAKWSYMEKSDLGITNTSLAWCKTLLNSEQTVPKGSLFRDDIFETTCRKVQDRNEARVIRSITPYIVPSVEDLETLGATQLRCLIENVNECWTGSIPVEGPRPQPDYSVGFRRSAFTNEQLNKLDPLIGTVYDTSFFVATYQMYFPFLTCEVKCGAAALDVADRQNAHSMTLAVRGVVELFRLVKREKELHREILAFSISHDHRTVRIYGHYPVIDGSKTTFYRHPIHTFDFTALEGKEKWTTYKFAKNVYDVWMLAHLERICSVIDQLPSDLDFEVQGTEASRLSKDLGGLSEPSNVESPSNQDNNESSPIVLQTETPDTSVCEVIKDQAPLKRPKRKHAEIARKKA</sequence>
<dbReference type="EMBL" id="NPHW01003164">
    <property type="protein sequence ID" value="OXV10038.1"/>
    <property type="molecule type" value="Genomic_DNA"/>
</dbReference>
<feature type="region of interest" description="Disordered" evidence="1">
    <location>
        <begin position="1"/>
        <end position="133"/>
    </location>
</feature>
<dbReference type="Proteomes" id="UP000243515">
    <property type="component" value="Unassembled WGS sequence"/>
</dbReference>
<feature type="compositionally biased region" description="Polar residues" evidence="1">
    <location>
        <begin position="535"/>
        <end position="562"/>
    </location>
</feature>
<feature type="compositionally biased region" description="Basic and acidic residues" evidence="1">
    <location>
        <begin position="24"/>
        <end position="62"/>
    </location>
</feature>
<evidence type="ECO:0000313" key="4">
    <source>
        <dbReference type="Proteomes" id="UP000243515"/>
    </source>
</evidence>
<feature type="compositionally biased region" description="Polar residues" evidence="1">
    <location>
        <begin position="119"/>
        <end position="132"/>
    </location>
</feature>
<gene>
    <name evidence="3" type="ORF">Egran_02197</name>
</gene>
<organism evidence="3 4">
    <name type="scientific">Elaphomyces granulatus</name>
    <dbReference type="NCBI Taxonomy" id="519963"/>
    <lineage>
        <taxon>Eukaryota</taxon>
        <taxon>Fungi</taxon>
        <taxon>Dikarya</taxon>
        <taxon>Ascomycota</taxon>
        <taxon>Pezizomycotina</taxon>
        <taxon>Eurotiomycetes</taxon>
        <taxon>Eurotiomycetidae</taxon>
        <taxon>Eurotiales</taxon>
        <taxon>Elaphomycetaceae</taxon>
        <taxon>Elaphomyces</taxon>
    </lineage>
</organism>
<reference evidence="3 4" key="1">
    <citation type="journal article" date="2015" name="Environ. Microbiol.">
        <title>Metagenome sequence of Elaphomyces granulatus from sporocarp tissue reveals Ascomycota ectomycorrhizal fingerprints of genome expansion and a Proteobacteria-rich microbiome.</title>
        <authorList>
            <person name="Quandt C.A."/>
            <person name="Kohler A."/>
            <person name="Hesse C.N."/>
            <person name="Sharpton T.J."/>
            <person name="Martin F."/>
            <person name="Spatafora J.W."/>
        </authorList>
    </citation>
    <scope>NUCLEOTIDE SEQUENCE [LARGE SCALE GENOMIC DNA]</scope>
    <source>
        <strain evidence="3 4">OSC145934</strain>
    </source>
</reference>
<feature type="domain" description="DUF7924" evidence="2">
    <location>
        <begin position="284"/>
        <end position="507"/>
    </location>
</feature>
<dbReference type="InterPro" id="IPR057684">
    <property type="entry name" value="DUF7924"/>
</dbReference>
<evidence type="ECO:0000313" key="3">
    <source>
        <dbReference type="EMBL" id="OXV10038.1"/>
    </source>
</evidence>
<dbReference type="PANTHER" id="PTHR42470">
    <property type="entry name" value="VAST DOMAIN-CONTAINING PROTEIN"/>
    <property type="match status" value="1"/>
</dbReference>
<accession>A0A232M136</accession>
<feature type="compositionally biased region" description="Basic residues" evidence="1">
    <location>
        <begin position="11"/>
        <end position="21"/>
    </location>
</feature>
<dbReference type="Pfam" id="PF25545">
    <property type="entry name" value="DUF7924"/>
    <property type="match status" value="1"/>
</dbReference>